<dbReference type="InterPro" id="IPR000594">
    <property type="entry name" value="ThiF_NAD_FAD-bd"/>
</dbReference>
<dbReference type="SUPFAM" id="SSF69572">
    <property type="entry name" value="Activating enzymes of the ubiquitin-like proteins"/>
    <property type="match status" value="1"/>
</dbReference>
<feature type="domain" description="LD-carboxypeptidase N-terminal" evidence="4">
    <location>
        <begin position="351"/>
        <end position="468"/>
    </location>
</feature>
<dbReference type="CDD" id="cd07062">
    <property type="entry name" value="Peptidase_S66_mccF_like"/>
    <property type="match status" value="1"/>
</dbReference>
<evidence type="ECO:0000313" key="6">
    <source>
        <dbReference type="EMBL" id="QHG90104.1"/>
    </source>
</evidence>
<keyword evidence="2" id="KW-0378">Hydrolase</keyword>
<dbReference type="RefSeq" id="WP_129692525.1">
    <property type="nucleotide sequence ID" value="NZ_CP033512.2"/>
</dbReference>
<dbReference type="GO" id="GO:0016787">
    <property type="term" value="F:hydrolase activity"/>
    <property type="evidence" value="ECO:0007669"/>
    <property type="project" value="UniProtKB-KW"/>
</dbReference>
<protein>
    <submittedName>
        <fullName evidence="6">LD-carboxypeptidase</fullName>
    </submittedName>
</protein>
<evidence type="ECO:0000259" key="5">
    <source>
        <dbReference type="Pfam" id="PF17676"/>
    </source>
</evidence>
<dbReference type="InterPro" id="IPR035985">
    <property type="entry name" value="Ubiquitin-activating_enz"/>
</dbReference>
<dbReference type="InterPro" id="IPR003507">
    <property type="entry name" value="S66_fam"/>
</dbReference>
<evidence type="ECO:0000259" key="4">
    <source>
        <dbReference type="Pfam" id="PF02016"/>
    </source>
</evidence>
<accession>A0A6P1LEV8</accession>
<dbReference type="SUPFAM" id="SSF141986">
    <property type="entry name" value="LD-carboxypeptidase A C-terminal domain-like"/>
    <property type="match status" value="1"/>
</dbReference>
<gene>
    <name evidence="6" type="ORF">EER00_04430</name>
</gene>
<evidence type="ECO:0000259" key="3">
    <source>
        <dbReference type="Pfam" id="PF00899"/>
    </source>
</evidence>
<sequence length="670" mass="77828">MKNIKIESKPLIKRNVRLMEVLKNNDNYELSFLVSSNRNFNISLTKKEFDIFKLINGTNSINEIVKLSNNSFNDIFQLLQKFDEKKVLTFSSQSNNFQFDYHDLFYDMSFKKNNFINEKIINKRILVVGTNEIANNVILLLMKMGIRDFVLVDKDIIEISNLSIPFLYDKEDVGKEKNNILKREILKFDKHANITLFNAEFNNNIFDKLSNTNSYKKIDFAIVTTSDPVTIAIDAYEIFTKLNIPYTTVCHLNDFSIFGPIIYRKNEMYEKYIETTKLKNRKPKEFIVQNKKHQLLSFDSMNMFSASNVISDMVRFFNDINSALSFEKKIIFNYNTFDKQEISFINTKTKIGIFTSSSDLSSKLPRRVNNSKKILEQEGYIVNLGNLWNKSIGYTSGNAKERSEEFNNLLSDNDILMSMIGGMNSSSILPYIDYDKIMERKTKIVGYSDTTAILLAVYKKTKIPTYYGPALLPSFDEQDFIKRWNLNSFNKYVVNNQIGIIDNPKLWTEEKIDWFNFEDEKVSKENYIKKMQKNKLYSYNDGVVIGRLIGGNLNTMVSVYNTEFMPEIVEGDILFIEDSNKSVDECERNFAFLKNSKILDKVSGVILGKSENFNKMSSNETYESLFMKFLDRKIPVLTNFDSSHCQPMNVLKIGGKVKLDTFNKQVTLLE</sequence>
<dbReference type="InterPro" id="IPR029062">
    <property type="entry name" value="Class_I_gatase-like"/>
</dbReference>
<evidence type="ECO:0000256" key="2">
    <source>
        <dbReference type="ARBA" id="ARBA00022801"/>
    </source>
</evidence>
<dbReference type="Proteomes" id="UP000464283">
    <property type="component" value="Chromosome"/>
</dbReference>
<dbReference type="SUPFAM" id="SSF52317">
    <property type="entry name" value="Class I glutamine amidotransferase-like"/>
    <property type="match status" value="1"/>
</dbReference>
<reference evidence="7" key="1">
    <citation type="submission" date="2018-11" db="EMBL/GenBank/DDBJ databases">
        <title>The first complete genome sequence of Mycoplasma iowae strain 695.</title>
        <authorList>
            <person name="Ghanem M."/>
            <person name="El-Gazzar M."/>
        </authorList>
    </citation>
    <scope>NUCLEOTIDE SEQUENCE [LARGE SCALE GENOMIC DNA]</scope>
    <source>
        <strain evidence="7">695</strain>
    </source>
</reference>
<dbReference type="Pfam" id="PF02016">
    <property type="entry name" value="Peptidase_S66"/>
    <property type="match status" value="1"/>
</dbReference>
<dbReference type="Gene3D" id="3.40.50.720">
    <property type="entry name" value="NAD(P)-binding Rossmann-like Domain"/>
    <property type="match status" value="1"/>
</dbReference>
<feature type="domain" description="THIF-type NAD/FAD binding fold" evidence="3">
    <location>
        <begin position="118"/>
        <end position="273"/>
    </location>
</feature>
<dbReference type="GO" id="GO:0008641">
    <property type="term" value="F:ubiquitin-like modifier activating enzyme activity"/>
    <property type="evidence" value="ECO:0007669"/>
    <property type="project" value="InterPro"/>
</dbReference>
<proteinExistence type="inferred from homology"/>
<dbReference type="KEGG" id="miw:EER00_04430"/>
<dbReference type="InterPro" id="IPR040921">
    <property type="entry name" value="Peptidase_S66C"/>
</dbReference>
<dbReference type="InterPro" id="IPR027478">
    <property type="entry name" value="LdcA_N"/>
</dbReference>
<dbReference type="GeneID" id="96866422"/>
<dbReference type="Pfam" id="PF17676">
    <property type="entry name" value="Peptidase_S66C"/>
    <property type="match status" value="1"/>
</dbReference>
<dbReference type="InterPro" id="IPR040449">
    <property type="entry name" value="Peptidase_S66_N"/>
</dbReference>
<dbReference type="PANTHER" id="PTHR30237">
    <property type="entry name" value="MURAMOYLTETRAPEPTIDE CARBOXYPEPTIDASE"/>
    <property type="match status" value="1"/>
</dbReference>
<dbReference type="AlphaFoldDB" id="A0A6P1LEV8"/>
<dbReference type="Gene3D" id="3.40.50.10740">
    <property type="entry name" value="Class I glutamine amidotransferase-like"/>
    <property type="match status" value="1"/>
</dbReference>
<name>A0A6P1LEV8_MALIO</name>
<organism evidence="6 7">
    <name type="scientific">Malacoplasma iowae 695</name>
    <dbReference type="NCBI Taxonomy" id="1048830"/>
    <lineage>
        <taxon>Bacteria</taxon>
        <taxon>Bacillati</taxon>
        <taxon>Mycoplasmatota</taxon>
        <taxon>Mycoplasmoidales</taxon>
        <taxon>Mycoplasmoidaceae</taxon>
        <taxon>Malacoplasma</taxon>
    </lineage>
</organism>
<dbReference type="PANTHER" id="PTHR30237:SF5">
    <property type="entry name" value="CARBOXYPEPTIDASE VC_A0337-RELATED"/>
    <property type="match status" value="1"/>
</dbReference>
<feature type="domain" description="LD-carboxypeptidase C-terminal" evidence="5">
    <location>
        <begin position="546"/>
        <end position="659"/>
    </location>
</feature>
<dbReference type="Gene3D" id="3.50.30.60">
    <property type="entry name" value="LD-carboxypeptidase A C-terminal domain-like"/>
    <property type="match status" value="1"/>
</dbReference>
<evidence type="ECO:0000313" key="7">
    <source>
        <dbReference type="Proteomes" id="UP000464283"/>
    </source>
</evidence>
<evidence type="ECO:0000256" key="1">
    <source>
        <dbReference type="ARBA" id="ARBA00010233"/>
    </source>
</evidence>
<dbReference type="InterPro" id="IPR027461">
    <property type="entry name" value="Carboxypeptidase_A_C_sf"/>
</dbReference>
<comment type="similarity">
    <text evidence="1">Belongs to the peptidase S66 family.</text>
</comment>
<dbReference type="EMBL" id="CP033512">
    <property type="protein sequence ID" value="QHG90104.1"/>
    <property type="molecule type" value="Genomic_DNA"/>
</dbReference>
<dbReference type="Pfam" id="PF00899">
    <property type="entry name" value="ThiF"/>
    <property type="match status" value="1"/>
</dbReference>